<dbReference type="PANTHER" id="PTHR30154:SF34">
    <property type="entry name" value="TRANSCRIPTIONAL REGULATOR AZLB"/>
    <property type="match status" value="1"/>
</dbReference>
<dbReference type="GO" id="GO:0043200">
    <property type="term" value="P:response to amino acid"/>
    <property type="evidence" value="ECO:0007669"/>
    <property type="project" value="TreeGrafter"/>
</dbReference>
<feature type="domain" description="Transcription regulator AsnC/Lrp ligand binding" evidence="1">
    <location>
        <begin position="72"/>
        <end position="139"/>
    </location>
</feature>
<dbReference type="InterPro" id="IPR019887">
    <property type="entry name" value="Tscrpt_reg_AsnC/Lrp_C"/>
</dbReference>
<keyword evidence="4" id="KW-1185">Reference proteome</keyword>
<dbReference type="Pfam" id="PF13412">
    <property type="entry name" value="HTH_24"/>
    <property type="match status" value="1"/>
</dbReference>
<sequence length="334" mass="36947">MPDSYVPDELDIAIVDSLSIHPRASWIAVADALGSNASTVARRWDRLKLLGLAWTLCVRDYTALAVQDHLDIRCRPGFIEELAALFCEVKCCLTVSAVSGNADLRILVDVPDISSLHAFMNHEVWRNPGIVSVEHNIATEVFQTARGWVSGSLSLRQRTALRQSITVHRPALARLTAREEQIAIILQRDARTSASDIADELGMSLPSASRQISRLIASNKIELRAEAAHAVVGWPISVCLYSQVKPGRLRAAAAGAAKLPRSRATHTVVSPRWNLMTIYWMRDLADIHRIEEALETSNESLTVVARQVTLKSYKRMGMIFDANARAVRNVLTDL</sequence>
<dbReference type="GO" id="GO:0005829">
    <property type="term" value="C:cytosol"/>
    <property type="evidence" value="ECO:0007669"/>
    <property type="project" value="TreeGrafter"/>
</dbReference>
<evidence type="ECO:0000259" key="2">
    <source>
        <dbReference type="Pfam" id="PF13404"/>
    </source>
</evidence>
<dbReference type="GO" id="GO:0043565">
    <property type="term" value="F:sequence-specific DNA binding"/>
    <property type="evidence" value="ECO:0007669"/>
    <property type="project" value="InterPro"/>
</dbReference>
<dbReference type="AlphaFoldDB" id="A0A4Y8KL76"/>
<dbReference type="InterPro" id="IPR000485">
    <property type="entry name" value="AsnC-type_HTH_dom"/>
</dbReference>
<evidence type="ECO:0000313" key="3">
    <source>
        <dbReference type="EMBL" id="TFD76786.1"/>
    </source>
</evidence>
<protein>
    <submittedName>
        <fullName evidence="3">AsnC family transcriptional regulator</fullName>
    </submittedName>
</protein>
<dbReference type="Gene3D" id="1.10.10.10">
    <property type="entry name" value="Winged helix-like DNA-binding domain superfamily/Winged helix DNA-binding domain"/>
    <property type="match status" value="2"/>
</dbReference>
<dbReference type="Pfam" id="PF13404">
    <property type="entry name" value="HTH_AsnC-type"/>
    <property type="match status" value="1"/>
</dbReference>
<dbReference type="Gene3D" id="3.30.70.920">
    <property type="match status" value="1"/>
</dbReference>
<proteinExistence type="predicted"/>
<evidence type="ECO:0000259" key="1">
    <source>
        <dbReference type="Pfam" id="PF01037"/>
    </source>
</evidence>
<feature type="domain" description="HTH asnC-type" evidence="2">
    <location>
        <begin position="8"/>
        <end position="48"/>
    </location>
</feature>
<dbReference type="EMBL" id="SOHQ01000034">
    <property type="protein sequence ID" value="TFD76786.1"/>
    <property type="molecule type" value="Genomic_DNA"/>
</dbReference>
<reference evidence="3 4" key="1">
    <citation type="submission" date="2019-03" db="EMBL/GenBank/DDBJ databases">
        <title>Genomics of glacier-inhabiting Cryobacterium strains.</title>
        <authorList>
            <person name="Liu Q."/>
            <person name="Xin Y.-H."/>
        </authorList>
    </citation>
    <scope>NUCLEOTIDE SEQUENCE [LARGE SCALE GENOMIC DNA]</scope>
    <source>
        <strain evidence="3 4">CGMCC 1.4292</strain>
    </source>
</reference>
<dbReference type="InterPro" id="IPR036390">
    <property type="entry name" value="WH_DNA-bd_sf"/>
</dbReference>
<accession>A0A4Y8KL76</accession>
<gene>
    <name evidence="3" type="ORF">E3T53_13025</name>
</gene>
<dbReference type="InterPro" id="IPR011008">
    <property type="entry name" value="Dimeric_a/b-barrel"/>
</dbReference>
<dbReference type="RefSeq" id="WP_134172716.1">
    <property type="nucleotide sequence ID" value="NZ_SODI01000001.1"/>
</dbReference>
<dbReference type="SUPFAM" id="SSF54909">
    <property type="entry name" value="Dimeric alpha+beta barrel"/>
    <property type="match status" value="1"/>
</dbReference>
<dbReference type="OrthoDB" id="4050641at2"/>
<evidence type="ECO:0000313" key="4">
    <source>
        <dbReference type="Proteomes" id="UP000298218"/>
    </source>
</evidence>
<dbReference type="Proteomes" id="UP000298218">
    <property type="component" value="Unassembled WGS sequence"/>
</dbReference>
<dbReference type="PANTHER" id="PTHR30154">
    <property type="entry name" value="LEUCINE-RESPONSIVE REGULATORY PROTEIN"/>
    <property type="match status" value="1"/>
</dbReference>
<name>A0A4Y8KL76_9MICO</name>
<dbReference type="SUPFAM" id="SSF46785">
    <property type="entry name" value="Winged helix' DNA-binding domain"/>
    <property type="match status" value="1"/>
</dbReference>
<comment type="caution">
    <text evidence="3">The sequence shown here is derived from an EMBL/GenBank/DDBJ whole genome shotgun (WGS) entry which is preliminary data.</text>
</comment>
<dbReference type="Pfam" id="PF01037">
    <property type="entry name" value="AsnC_trans_reg"/>
    <property type="match status" value="1"/>
</dbReference>
<dbReference type="InterPro" id="IPR036388">
    <property type="entry name" value="WH-like_DNA-bd_sf"/>
</dbReference>
<organism evidence="3 4">
    <name type="scientific">Cryobacterium psychrophilum</name>
    <dbReference type="NCBI Taxonomy" id="41988"/>
    <lineage>
        <taxon>Bacteria</taxon>
        <taxon>Bacillati</taxon>
        <taxon>Actinomycetota</taxon>
        <taxon>Actinomycetes</taxon>
        <taxon>Micrococcales</taxon>
        <taxon>Microbacteriaceae</taxon>
        <taxon>Cryobacterium</taxon>
    </lineage>
</organism>